<sequence>MRKELRPSFMLLESLLAFFIITTSVLVISRDFLFYVNRVQQVQKQVQAMRQAYEGVWLAVYTSVNEDKYTTGNLALSQPTNALVSWQYTGNQLKGIVYHEGEKEQEIYFISK</sequence>
<reference evidence="1 2" key="1">
    <citation type="submission" date="2013-03" db="EMBL/GenBank/DDBJ databases">
        <title>The Genome Sequence of Enterococcus columbae ATCC_51263 (PacBio/Illumina hybrid assembly).</title>
        <authorList>
            <consortium name="The Broad Institute Genomics Platform"/>
            <consortium name="The Broad Institute Genome Sequencing Center for Infectious Disease"/>
            <person name="Earl A."/>
            <person name="Russ C."/>
            <person name="Gilmore M."/>
            <person name="Surin D."/>
            <person name="Walker B."/>
            <person name="Young S."/>
            <person name="Zeng Q."/>
            <person name="Gargeya S."/>
            <person name="Fitzgerald M."/>
            <person name="Haas B."/>
            <person name="Abouelleil A."/>
            <person name="Allen A.W."/>
            <person name="Alvarado L."/>
            <person name="Arachchi H.M."/>
            <person name="Berlin A.M."/>
            <person name="Chapman S.B."/>
            <person name="Gainer-Dewar J."/>
            <person name="Goldberg J."/>
            <person name="Griggs A."/>
            <person name="Gujja S."/>
            <person name="Hansen M."/>
            <person name="Howarth C."/>
            <person name="Imamovic A."/>
            <person name="Ireland A."/>
            <person name="Larimer J."/>
            <person name="McCowan C."/>
            <person name="Murphy C."/>
            <person name="Pearson M."/>
            <person name="Poon T.W."/>
            <person name="Priest M."/>
            <person name="Roberts A."/>
            <person name="Saif S."/>
            <person name="Shea T."/>
            <person name="Sisk P."/>
            <person name="Sykes S."/>
            <person name="Wortman J."/>
            <person name="Nusbaum C."/>
            <person name="Birren B."/>
        </authorList>
    </citation>
    <scope>NUCLEOTIDE SEQUENCE [LARGE SCALE GENOMIC DNA]</scope>
    <source>
        <strain evidence="1 2">ATCC 51263</strain>
    </source>
</reference>
<organism evidence="1 2">
    <name type="scientific">Enterococcus columbae DSM 7374 = ATCC 51263</name>
    <dbReference type="NCBI Taxonomy" id="1121865"/>
    <lineage>
        <taxon>Bacteria</taxon>
        <taxon>Bacillati</taxon>
        <taxon>Bacillota</taxon>
        <taxon>Bacilli</taxon>
        <taxon>Lactobacillales</taxon>
        <taxon>Enterococcaceae</taxon>
        <taxon>Enterococcus</taxon>
    </lineage>
</organism>
<dbReference type="AlphaFoldDB" id="S1NDH4"/>
<evidence type="ECO:0000313" key="1">
    <source>
        <dbReference type="EMBL" id="EOW83703.1"/>
    </source>
</evidence>
<evidence type="ECO:0000313" key="2">
    <source>
        <dbReference type="Proteomes" id="UP000014113"/>
    </source>
</evidence>
<comment type="caution">
    <text evidence="1">The sequence shown here is derived from an EMBL/GenBank/DDBJ whole genome shotgun (WGS) entry which is preliminary data.</text>
</comment>
<gene>
    <name evidence="1" type="ORF">I568_01504</name>
</gene>
<dbReference type="Proteomes" id="UP000014113">
    <property type="component" value="Unassembled WGS sequence"/>
</dbReference>
<accession>S1NDH4</accession>
<proteinExistence type="predicted"/>
<dbReference type="RefSeq" id="WP_016184374.1">
    <property type="nucleotide sequence ID" value="NZ_JXKI01000038.1"/>
</dbReference>
<dbReference type="STRING" id="1121865.OMW_02292"/>
<dbReference type="EMBL" id="ASWJ01000007">
    <property type="protein sequence ID" value="EOW83703.1"/>
    <property type="molecule type" value="Genomic_DNA"/>
</dbReference>
<evidence type="ECO:0008006" key="3">
    <source>
        <dbReference type="Google" id="ProtNLM"/>
    </source>
</evidence>
<name>S1NDH4_9ENTE</name>
<protein>
    <recommendedName>
        <fullName evidence="3">Prepilin-type N-terminal cleavage/methylation domain-containing protein</fullName>
    </recommendedName>
</protein>
<keyword evidence="2" id="KW-1185">Reference proteome</keyword>
<dbReference type="PATRIC" id="fig|1121865.3.peg.2227"/>